<dbReference type="RefSeq" id="WP_043533640.1">
    <property type="nucleotide sequence ID" value="NZ_BAABKU010000055.1"/>
</dbReference>
<keyword evidence="2" id="KW-1185">Reference proteome</keyword>
<accession>A0A0A6UB70</accession>
<sequence>MSEAIDVFRGVRKEQVSKPEWKPGTECRSWTMLNEVGVAVCADAKGISEIEVHVPAGQDVYLASDGGTLTFPNTLAGISKQLTDFTDYQPYALEEFDGEGDWRQKHSWHYRGSEGIVLADIHVNNSTSTPWNLRNDNGCDYQGMLGRTEKLSVQFVEVTRAGEDQLPGEECPAVYVR</sequence>
<name>A0A0A6UB70_ACTUT</name>
<proteinExistence type="predicted"/>
<gene>
    <name evidence="1" type="ORF">MB27_41255</name>
</gene>
<dbReference type="EMBL" id="JRTT01000138">
    <property type="protein sequence ID" value="KHD72283.1"/>
    <property type="molecule type" value="Genomic_DNA"/>
</dbReference>
<dbReference type="Proteomes" id="UP000054537">
    <property type="component" value="Unassembled WGS sequence"/>
</dbReference>
<dbReference type="AlphaFoldDB" id="A0A0A6UB70"/>
<evidence type="ECO:0000313" key="2">
    <source>
        <dbReference type="Proteomes" id="UP000054537"/>
    </source>
</evidence>
<evidence type="ECO:0000313" key="1">
    <source>
        <dbReference type="EMBL" id="KHD72283.1"/>
    </source>
</evidence>
<organism evidence="1 2">
    <name type="scientific">Actinoplanes utahensis</name>
    <dbReference type="NCBI Taxonomy" id="1869"/>
    <lineage>
        <taxon>Bacteria</taxon>
        <taxon>Bacillati</taxon>
        <taxon>Actinomycetota</taxon>
        <taxon>Actinomycetes</taxon>
        <taxon>Micromonosporales</taxon>
        <taxon>Micromonosporaceae</taxon>
        <taxon>Actinoplanes</taxon>
    </lineage>
</organism>
<protein>
    <submittedName>
        <fullName evidence="1">Uncharacterized protein</fullName>
    </submittedName>
</protein>
<reference evidence="1 2" key="1">
    <citation type="submission" date="2014-10" db="EMBL/GenBank/DDBJ databases">
        <title>Draft genome sequence of Actinoplanes utahensis NRRL 12052.</title>
        <authorList>
            <person name="Velasco-Bucheli B."/>
            <person name="del Cerro C."/>
            <person name="Hormigo D."/>
            <person name="Garcia J.L."/>
            <person name="Acebal C."/>
            <person name="Arroyo M."/>
            <person name="de la Mata I."/>
        </authorList>
    </citation>
    <scope>NUCLEOTIDE SEQUENCE [LARGE SCALE GENOMIC DNA]</scope>
    <source>
        <strain evidence="1 2">NRRL 12052</strain>
    </source>
</reference>
<comment type="caution">
    <text evidence="1">The sequence shown here is derived from an EMBL/GenBank/DDBJ whole genome shotgun (WGS) entry which is preliminary data.</text>
</comment>